<comment type="subcellular location">
    <subcellularLocation>
        <location evidence="1">Membrane</location>
        <topology evidence="1">Multi-pass membrane protein</topology>
    </subcellularLocation>
</comment>
<dbReference type="OrthoDB" id="4364at2759"/>
<evidence type="ECO:0000256" key="3">
    <source>
        <dbReference type="ARBA" id="ARBA00022692"/>
    </source>
</evidence>
<dbReference type="Proteomes" id="UP000198406">
    <property type="component" value="Unassembled WGS sequence"/>
</dbReference>
<evidence type="ECO:0000256" key="2">
    <source>
        <dbReference type="ARBA" id="ARBA00008333"/>
    </source>
</evidence>
<feature type="transmembrane region" description="Helical" evidence="7">
    <location>
        <begin position="196"/>
        <end position="214"/>
    </location>
</feature>
<keyword evidence="3 7" id="KW-0812">Transmembrane</keyword>
<feature type="region of interest" description="Disordered" evidence="6">
    <location>
        <begin position="296"/>
        <end position="326"/>
    </location>
</feature>
<evidence type="ECO:0000256" key="5">
    <source>
        <dbReference type="ARBA" id="ARBA00023136"/>
    </source>
</evidence>
<dbReference type="EMBL" id="BDSP01000053">
    <property type="protein sequence ID" value="GAX12576.1"/>
    <property type="molecule type" value="Genomic_DNA"/>
</dbReference>
<comment type="caution">
    <text evidence="8">The sequence shown here is derived from an EMBL/GenBank/DDBJ whole genome shotgun (WGS) entry which is preliminary data.</text>
</comment>
<feature type="compositionally biased region" description="Basic and acidic residues" evidence="6">
    <location>
        <begin position="315"/>
        <end position="326"/>
    </location>
</feature>
<evidence type="ECO:0000256" key="7">
    <source>
        <dbReference type="SAM" id="Phobius"/>
    </source>
</evidence>
<keyword evidence="9" id="KW-1185">Reference proteome</keyword>
<dbReference type="InParanoid" id="A0A1Z5JF67"/>
<dbReference type="PANTHER" id="PTHR31632">
    <property type="entry name" value="IRON TRANSPORTER FTH1"/>
    <property type="match status" value="1"/>
</dbReference>
<reference evidence="8 9" key="1">
    <citation type="journal article" date="2015" name="Plant Cell">
        <title>Oil accumulation by the oleaginous diatom Fistulifera solaris as revealed by the genome and transcriptome.</title>
        <authorList>
            <person name="Tanaka T."/>
            <person name="Maeda Y."/>
            <person name="Veluchamy A."/>
            <person name="Tanaka M."/>
            <person name="Abida H."/>
            <person name="Marechal E."/>
            <person name="Bowler C."/>
            <person name="Muto M."/>
            <person name="Sunaga Y."/>
            <person name="Tanaka M."/>
            <person name="Yoshino T."/>
            <person name="Taniguchi T."/>
            <person name="Fukuda Y."/>
            <person name="Nemoto M."/>
            <person name="Matsumoto M."/>
            <person name="Wong P.S."/>
            <person name="Aburatani S."/>
            <person name="Fujibuchi W."/>
        </authorList>
    </citation>
    <scope>NUCLEOTIDE SEQUENCE [LARGE SCALE GENOMIC DNA]</scope>
    <source>
        <strain evidence="8 9">JPCC DA0580</strain>
    </source>
</reference>
<dbReference type="GO" id="GO:0033573">
    <property type="term" value="C:high-affinity iron permease complex"/>
    <property type="evidence" value="ECO:0007669"/>
    <property type="project" value="InterPro"/>
</dbReference>
<sequence length="326" mass="36332">MPNLFDYAMCTIFAREFMEGAIIIGEFRTVIQKSDIPQDANAASKDQMLREVTVSAAIAAFFAVMVVVIVAIPLAVLSKEFDEEVAEWIEGISKVIAALCILQLSLKIPKWMGYYKNKKDGKISQSFDLTITSIRFNVAWNVWREVAECGVFLLPFFLDGNNLVAIPLSAVIGISVGLTVGFLVYWANQSMKEKHYVCIFVTIVLAFLATGLFVGGCHEFEEILGETREVWAAKNDFWSHKELPMVILKPFGYSSSRSLLQITTFWCFLGVTAALHLIKFQEMKRLDLELQQLATKGKPISNSSSSSIDGDEQDAEKGAEVVKDVE</sequence>
<evidence type="ECO:0000256" key="6">
    <source>
        <dbReference type="SAM" id="MobiDB-lite"/>
    </source>
</evidence>
<feature type="transmembrane region" description="Helical" evidence="7">
    <location>
        <begin position="258"/>
        <end position="278"/>
    </location>
</feature>
<keyword evidence="4 7" id="KW-1133">Transmembrane helix</keyword>
<organism evidence="8 9">
    <name type="scientific">Fistulifera solaris</name>
    <name type="common">Oleaginous diatom</name>
    <dbReference type="NCBI Taxonomy" id="1519565"/>
    <lineage>
        <taxon>Eukaryota</taxon>
        <taxon>Sar</taxon>
        <taxon>Stramenopiles</taxon>
        <taxon>Ochrophyta</taxon>
        <taxon>Bacillariophyta</taxon>
        <taxon>Bacillariophyceae</taxon>
        <taxon>Bacillariophycidae</taxon>
        <taxon>Naviculales</taxon>
        <taxon>Naviculaceae</taxon>
        <taxon>Fistulifera</taxon>
    </lineage>
</organism>
<proteinExistence type="inferred from homology"/>
<dbReference type="Pfam" id="PF03239">
    <property type="entry name" value="FTR1"/>
    <property type="match status" value="1"/>
</dbReference>
<accession>A0A1Z5JF67</accession>
<dbReference type="PANTHER" id="PTHR31632:SF2">
    <property type="entry name" value="PLASMA MEMBRANE IRON PERMEASE"/>
    <property type="match status" value="1"/>
</dbReference>
<protein>
    <recommendedName>
        <fullName evidence="10">High-affinity iron transporter</fullName>
    </recommendedName>
</protein>
<evidence type="ECO:0008006" key="10">
    <source>
        <dbReference type="Google" id="ProtNLM"/>
    </source>
</evidence>
<feature type="transmembrane region" description="Helical" evidence="7">
    <location>
        <begin position="54"/>
        <end position="76"/>
    </location>
</feature>
<name>A0A1Z5JF67_FISSO</name>
<gene>
    <name evidence="8" type="ORF">FisN_13Lh032</name>
</gene>
<evidence type="ECO:0000313" key="8">
    <source>
        <dbReference type="EMBL" id="GAX12576.1"/>
    </source>
</evidence>
<keyword evidence="5 7" id="KW-0472">Membrane</keyword>
<comment type="similarity">
    <text evidence="2">Belongs to the oxidase-dependent Fe transporter (OFeT) (TC 9.A.10.1) family.</text>
</comment>
<evidence type="ECO:0000313" key="9">
    <source>
        <dbReference type="Proteomes" id="UP000198406"/>
    </source>
</evidence>
<dbReference type="GO" id="GO:0015093">
    <property type="term" value="F:ferrous iron transmembrane transporter activity"/>
    <property type="evidence" value="ECO:0007669"/>
    <property type="project" value="TreeGrafter"/>
</dbReference>
<dbReference type="InterPro" id="IPR004923">
    <property type="entry name" value="FTR1/Fip1/EfeU"/>
</dbReference>
<feature type="transmembrane region" description="Helical" evidence="7">
    <location>
        <begin position="163"/>
        <end position="184"/>
    </location>
</feature>
<dbReference type="AlphaFoldDB" id="A0A1Z5JF67"/>
<evidence type="ECO:0000256" key="4">
    <source>
        <dbReference type="ARBA" id="ARBA00022989"/>
    </source>
</evidence>
<evidence type="ECO:0000256" key="1">
    <source>
        <dbReference type="ARBA" id="ARBA00004141"/>
    </source>
</evidence>